<dbReference type="Proteomes" id="UP000245469">
    <property type="component" value="Unassembled WGS sequence"/>
</dbReference>
<protein>
    <submittedName>
        <fullName evidence="3">Anti-anti-sigma factor</fullName>
    </submittedName>
</protein>
<proteinExistence type="predicted"/>
<comment type="caution">
    <text evidence="3">The sequence shown here is derived from an EMBL/GenBank/DDBJ whole genome shotgun (WGS) entry which is preliminary data.</text>
</comment>
<feature type="domain" description="STAS" evidence="2">
    <location>
        <begin position="36"/>
        <end position="86"/>
    </location>
</feature>
<dbReference type="AlphaFoldDB" id="A0A316A5C1"/>
<reference evidence="3 4" key="1">
    <citation type="submission" date="2018-03" db="EMBL/GenBank/DDBJ databases">
        <title>Genomic Encyclopedia of Archaeal and Bacterial Type Strains, Phase II (KMG-II): from individual species to whole genera.</title>
        <authorList>
            <person name="Goeker M."/>
        </authorList>
    </citation>
    <scope>NUCLEOTIDE SEQUENCE [LARGE SCALE GENOMIC DNA]</scope>
    <source>
        <strain evidence="3 4">DSM 44889</strain>
    </source>
</reference>
<dbReference type="InterPro" id="IPR036513">
    <property type="entry name" value="STAS_dom_sf"/>
</dbReference>
<dbReference type="RefSeq" id="WP_109775164.1">
    <property type="nucleotide sequence ID" value="NZ_QGDQ01000018.1"/>
</dbReference>
<evidence type="ECO:0000313" key="3">
    <source>
        <dbReference type="EMBL" id="PWJ52672.1"/>
    </source>
</evidence>
<dbReference type="Pfam" id="PF13466">
    <property type="entry name" value="STAS_2"/>
    <property type="match status" value="1"/>
</dbReference>
<keyword evidence="4" id="KW-1185">Reference proteome</keyword>
<evidence type="ECO:0000313" key="4">
    <source>
        <dbReference type="Proteomes" id="UP000245469"/>
    </source>
</evidence>
<dbReference type="InterPro" id="IPR002645">
    <property type="entry name" value="STAS_dom"/>
</dbReference>
<evidence type="ECO:0000256" key="1">
    <source>
        <dbReference type="SAM" id="MobiDB-lite"/>
    </source>
</evidence>
<accession>A0A316A5C1</accession>
<dbReference type="CDD" id="cd07043">
    <property type="entry name" value="STAS_anti-anti-sigma_factors"/>
    <property type="match status" value="1"/>
</dbReference>
<dbReference type="SUPFAM" id="SSF52091">
    <property type="entry name" value="SpoIIaa-like"/>
    <property type="match status" value="1"/>
</dbReference>
<dbReference type="PROSITE" id="PS50801">
    <property type="entry name" value="STAS"/>
    <property type="match status" value="1"/>
</dbReference>
<evidence type="ECO:0000259" key="2">
    <source>
        <dbReference type="PROSITE" id="PS50801"/>
    </source>
</evidence>
<dbReference type="OrthoDB" id="3385404at2"/>
<dbReference type="InterPro" id="IPR058548">
    <property type="entry name" value="MlaB-like_STAS"/>
</dbReference>
<name>A0A316A5C1_9ACTN</name>
<organism evidence="3 4">
    <name type="scientific">Quadrisphaera granulorum</name>
    <dbReference type="NCBI Taxonomy" id="317664"/>
    <lineage>
        <taxon>Bacteria</taxon>
        <taxon>Bacillati</taxon>
        <taxon>Actinomycetota</taxon>
        <taxon>Actinomycetes</taxon>
        <taxon>Kineosporiales</taxon>
        <taxon>Kineosporiaceae</taxon>
        <taxon>Quadrisphaera</taxon>
    </lineage>
</organism>
<gene>
    <name evidence="3" type="ORF">BXY45_11843</name>
</gene>
<sequence length="156" mass="16464">MHQLHEHHAEHSDGAHHPPLATPFRALVRWSATGPVVVLSGEVDLCCAEQLGALRDLLQRHGQRAVVDTSEVAFMDVGGLRALLALAGDGGSLLVLRPSAAVLRLLDLLAGTATGLSVVRAGPREEALVLRETTVASDEGHGPPGTPRAPRPRRGR</sequence>
<dbReference type="EMBL" id="QGDQ01000018">
    <property type="protein sequence ID" value="PWJ52672.1"/>
    <property type="molecule type" value="Genomic_DNA"/>
</dbReference>
<feature type="region of interest" description="Disordered" evidence="1">
    <location>
        <begin position="133"/>
        <end position="156"/>
    </location>
</feature>
<dbReference type="Gene3D" id="3.30.750.24">
    <property type="entry name" value="STAS domain"/>
    <property type="match status" value="1"/>
</dbReference>